<evidence type="ECO:0000313" key="3">
    <source>
        <dbReference type="Proteomes" id="UP000031737"/>
    </source>
</evidence>
<dbReference type="PANTHER" id="PTHR43404">
    <property type="entry name" value="LIPOPOLYSACCHARIDE CHOLINEPHOSPHOTRANSFERASE LICD"/>
    <property type="match status" value="1"/>
</dbReference>
<dbReference type="Proteomes" id="UP000031737">
    <property type="component" value="Unassembled WGS sequence"/>
</dbReference>
<protein>
    <recommendedName>
        <fullName evidence="1">LicD/FKTN/FKRP nucleotidyltransferase domain-containing protein</fullName>
    </recommendedName>
</protein>
<dbReference type="PANTHER" id="PTHR43404:SF2">
    <property type="entry name" value="LIPOPOLYSACCHARIDE CHOLINEPHOSPHOTRANSFERASE LICD"/>
    <property type="match status" value="1"/>
</dbReference>
<comment type="caution">
    <text evidence="2">The sequence shown here is derived from an EMBL/GenBank/DDBJ whole genome shotgun (WGS) entry which is preliminary data.</text>
</comment>
<accession>A0A061IT40</accession>
<dbReference type="EMBL" id="AUPL01006188">
    <property type="protein sequence ID" value="ESL06143.1"/>
    <property type="molecule type" value="Genomic_DNA"/>
</dbReference>
<evidence type="ECO:0000259" key="1">
    <source>
        <dbReference type="Pfam" id="PF04991"/>
    </source>
</evidence>
<sequence>MSCGALSRLFCLARRRALSLQAVHWSSSAGAAVGPKVEQTHPDDEVRRLLDSVLAELQGAPRRWLPTTAENKLVELLDKSDAPEVSSAQSVYLLLAQCRFASKSEAICVALNITSFDEVTPRFDGVCVLCKPMSSSSLMQRLVVPVDMRTALHGLLRAVLGVLEQAGVACWAVGGTLLGAVRHGCIIPWDDDVDLGILSADETKLRAAFDFPNTDNVGMDLVLEYVPMFGYKVYSRSLPPPPPPSQDDTPTCMRYGYFIDIFLLEELQGRFFFAREEAKRTWPNEWWYRDELFPLARVPFHVVPSDGRQVLWLPVARCPLPHLQRFYGDTCMQEGVVPRELHGRLLSHPLHIPMTLFDET</sequence>
<reference evidence="2 3" key="1">
    <citation type="submission" date="2013-07" db="EMBL/GenBank/DDBJ databases">
        <authorList>
            <person name="Stoco P.H."/>
            <person name="Wagner G."/>
            <person name="Gerber A."/>
            <person name="Zaha A."/>
            <person name="Thompson C."/>
            <person name="Bartholomeu D.C."/>
            <person name="Luckemeyer D.D."/>
            <person name="Bahia D."/>
            <person name="Loreto E."/>
            <person name="Prestes E.B."/>
            <person name="Lima F.M."/>
            <person name="Rodrigues-Luiz G."/>
            <person name="Vallejo G.A."/>
            <person name="Filho J.F."/>
            <person name="Monteiro K.M."/>
            <person name="Tyler K.M."/>
            <person name="de Almeida L.G."/>
            <person name="Ortiz M.F."/>
            <person name="Siervo M.A."/>
            <person name="de Moraes M.H."/>
            <person name="Cunha O.L."/>
            <person name="Mendonca-Neto R."/>
            <person name="Silva R."/>
            <person name="Teixeira S.M."/>
            <person name="Murta S.M."/>
            <person name="Sincero T.C."/>
            <person name="Mendes T.A."/>
            <person name="Urmenyi T.P."/>
            <person name="Silva V.G."/>
            <person name="da Rocha W.D."/>
            <person name="Andersson B."/>
            <person name="Romanha A.J."/>
            <person name="Steindel M."/>
            <person name="de Vasconcelos A.T."/>
            <person name="Grisard E.C."/>
        </authorList>
    </citation>
    <scope>NUCLEOTIDE SEQUENCE [LARGE SCALE GENOMIC DNA]</scope>
    <source>
        <strain evidence="2 3">SC58</strain>
    </source>
</reference>
<dbReference type="Pfam" id="PF04991">
    <property type="entry name" value="LicD"/>
    <property type="match status" value="1"/>
</dbReference>
<dbReference type="AlphaFoldDB" id="A0A061IT40"/>
<organism evidence="2 3">
    <name type="scientific">Trypanosoma rangeli SC58</name>
    <dbReference type="NCBI Taxonomy" id="429131"/>
    <lineage>
        <taxon>Eukaryota</taxon>
        <taxon>Discoba</taxon>
        <taxon>Euglenozoa</taxon>
        <taxon>Kinetoplastea</taxon>
        <taxon>Metakinetoplastina</taxon>
        <taxon>Trypanosomatida</taxon>
        <taxon>Trypanosomatidae</taxon>
        <taxon>Trypanosoma</taxon>
        <taxon>Herpetosoma</taxon>
    </lineage>
</organism>
<name>A0A061IT40_TRYRA</name>
<evidence type="ECO:0000313" key="2">
    <source>
        <dbReference type="EMBL" id="ESL06143.1"/>
    </source>
</evidence>
<dbReference type="InterPro" id="IPR007074">
    <property type="entry name" value="LicD/FKTN/FKRP_NTP_transf"/>
</dbReference>
<gene>
    <name evidence="2" type="ORF">TRSC58_06188</name>
</gene>
<dbReference type="OrthoDB" id="419198at2759"/>
<proteinExistence type="predicted"/>
<keyword evidence="3" id="KW-1185">Reference proteome</keyword>
<dbReference type="InterPro" id="IPR052942">
    <property type="entry name" value="LPS_cholinephosphotransferase"/>
</dbReference>
<dbReference type="VEuPathDB" id="TriTrypDB:TRSC58_06188"/>
<dbReference type="GO" id="GO:0009100">
    <property type="term" value="P:glycoprotein metabolic process"/>
    <property type="evidence" value="ECO:0007669"/>
    <property type="project" value="UniProtKB-ARBA"/>
</dbReference>
<feature type="domain" description="LicD/FKTN/FKRP nucleotidyltransferase" evidence="1">
    <location>
        <begin position="165"/>
        <end position="268"/>
    </location>
</feature>